<feature type="region of interest" description="Disordered" evidence="1">
    <location>
        <begin position="61"/>
        <end position="91"/>
    </location>
</feature>
<dbReference type="EMBL" id="SZYD01000010">
    <property type="protein sequence ID" value="KAD4983234.1"/>
    <property type="molecule type" value="Genomic_DNA"/>
</dbReference>
<proteinExistence type="predicted"/>
<evidence type="ECO:0000256" key="1">
    <source>
        <dbReference type="SAM" id="MobiDB-lite"/>
    </source>
</evidence>
<dbReference type="AlphaFoldDB" id="A0A5N6NQV5"/>
<name>A0A5N6NQV5_9ASTR</name>
<gene>
    <name evidence="2" type="ORF">E3N88_19905</name>
</gene>
<reference evidence="2 3" key="1">
    <citation type="submission" date="2019-05" db="EMBL/GenBank/DDBJ databases">
        <title>Mikania micrantha, genome provides insights into the molecular mechanism of rapid growth.</title>
        <authorList>
            <person name="Liu B."/>
        </authorList>
    </citation>
    <scope>NUCLEOTIDE SEQUENCE [LARGE SCALE GENOMIC DNA]</scope>
    <source>
        <strain evidence="2">NLD-2019</strain>
        <tissue evidence="2">Leaf</tissue>
    </source>
</reference>
<evidence type="ECO:0000313" key="3">
    <source>
        <dbReference type="Proteomes" id="UP000326396"/>
    </source>
</evidence>
<protein>
    <submittedName>
        <fullName evidence="2">Uncharacterized protein</fullName>
    </submittedName>
</protein>
<accession>A0A5N6NQV5</accession>
<dbReference type="Proteomes" id="UP000326396">
    <property type="component" value="Linkage Group LG18"/>
</dbReference>
<evidence type="ECO:0000313" key="2">
    <source>
        <dbReference type="EMBL" id="KAD4983234.1"/>
    </source>
</evidence>
<comment type="caution">
    <text evidence="2">The sequence shown here is derived from an EMBL/GenBank/DDBJ whole genome shotgun (WGS) entry which is preliminary data.</text>
</comment>
<organism evidence="2 3">
    <name type="scientific">Mikania micrantha</name>
    <name type="common">bitter vine</name>
    <dbReference type="NCBI Taxonomy" id="192012"/>
    <lineage>
        <taxon>Eukaryota</taxon>
        <taxon>Viridiplantae</taxon>
        <taxon>Streptophyta</taxon>
        <taxon>Embryophyta</taxon>
        <taxon>Tracheophyta</taxon>
        <taxon>Spermatophyta</taxon>
        <taxon>Magnoliopsida</taxon>
        <taxon>eudicotyledons</taxon>
        <taxon>Gunneridae</taxon>
        <taxon>Pentapetalae</taxon>
        <taxon>asterids</taxon>
        <taxon>campanulids</taxon>
        <taxon>Asterales</taxon>
        <taxon>Asteraceae</taxon>
        <taxon>Asteroideae</taxon>
        <taxon>Heliantheae alliance</taxon>
        <taxon>Eupatorieae</taxon>
        <taxon>Mikania</taxon>
    </lineage>
</organism>
<sequence>MAAWAEQGASRRGQGLRRRGEQGCHYLSLSLFICSLLLPIFQFEIPIRYGQVKKYGHAVMNESEPQRSRDNQANPVENMEAKKKRTTQETTSLISRLCDEMKEPGREGGPQCMQDII</sequence>
<keyword evidence="3" id="KW-1185">Reference proteome</keyword>